<comment type="catalytic activity">
    <reaction evidence="8">
        <text>L-seryl-[protein] + ATP = O-phospho-L-seryl-[protein] + ADP + H(+)</text>
        <dbReference type="Rhea" id="RHEA:17989"/>
        <dbReference type="Rhea" id="RHEA-COMP:9863"/>
        <dbReference type="Rhea" id="RHEA-COMP:11604"/>
        <dbReference type="ChEBI" id="CHEBI:15378"/>
        <dbReference type="ChEBI" id="CHEBI:29999"/>
        <dbReference type="ChEBI" id="CHEBI:30616"/>
        <dbReference type="ChEBI" id="CHEBI:83421"/>
        <dbReference type="ChEBI" id="CHEBI:456216"/>
        <dbReference type="EC" id="2.7.11.1"/>
    </reaction>
</comment>
<evidence type="ECO:0000313" key="11">
    <source>
        <dbReference type="EMBL" id="ORC92183.1"/>
    </source>
</evidence>
<dbReference type="Gene3D" id="3.30.200.20">
    <property type="entry name" value="Phosphorylase Kinase, domain 1"/>
    <property type="match status" value="1"/>
</dbReference>
<protein>
    <submittedName>
        <fullName evidence="11">Protein kinase</fullName>
    </submittedName>
</protein>
<dbReference type="RefSeq" id="XP_028886249.1">
    <property type="nucleotide sequence ID" value="XM_029022591.1"/>
</dbReference>
<accession>A0A1X0P6B9</accession>
<evidence type="ECO:0000256" key="9">
    <source>
        <dbReference type="SAM" id="MobiDB-lite"/>
    </source>
</evidence>
<keyword evidence="3" id="KW-0808">Transferase</keyword>
<dbReference type="EMBL" id="NBCO01000004">
    <property type="protein sequence ID" value="ORC92183.1"/>
    <property type="molecule type" value="Genomic_DNA"/>
</dbReference>
<feature type="region of interest" description="Disordered" evidence="9">
    <location>
        <begin position="91"/>
        <end position="131"/>
    </location>
</feature>
<feature type="compositionally biased region" description="Low complexity" evidence="9">
    <location>
        <begin position="110"/>
        <end position="126"/>
    </location>
</feature>
<dbReference type="Proteomes" id="UP000192257">
    <property type="component" value="Unassembled WGS sequence"/>
</dbReference>
<evidence type="ECO:0000256" key="8">
    <source>
        <dbReference type="ARBA" id="ARBA00048679"/>
    </source>
</evidence>
<dbReference type="InterPro" id="IPR000719">
    <property type="entry name" value="Prot_kinase_dom"/>
</dbReference>
<feature type="compositionally biased region" description="Low complexity" evidence="9">
    <location>
        <begin position="653"/>
        <end position="669"/>
    </location>
</feature>
<comment type="caution">
    <text evidence="11">The sequence shown here is derived from an EMBL/GenBank/DDBJ whole genome shotgun (WGS) entry which is preliminary data.</text>
</comment>
<dbReference type="Gene3D" id="1.10.510.10">
    <property type="entry name" value="Transferase(Phosphotransferase) domain 1"/>
    <property type="match status" value="1"/>
</dbReference>
<dbReference type="InterPro" id="IPR011009">
    <property type="entry name" value="Kinase-like_dom_sf"/>
</dbReference>
<evidence type="ECO:0000256" key="3">
    <source>
        <dbReference type="ARBA" id="ARBA00022679"/>
    </source>
</evidence>
<dbReference type="InterPro" id="IPR008271">
    <property type="entry name" value="Ser/Thr_kinase_AS"/>
</dbReference>
<dbReference type="GO" id="GO:0004674">
    <property type="term" value="F:protein serine/threonine kinase activity"/>
    <property type="evidence" value="ECO:0007669"/>
    <property type="project" value="UniProtKB-KW"/>
</dbReference>
<dbReference type="SUPFAM" id="SSF56112">
    <property type="entry name" value="Protein kinase-like (PK-like)"/>
    <property type="match status" value="1"/>
</dbReference>
<dbReference type="Pfam" id="PF07714">
    <property type="entry name" value="PK_Tyr_Ser-Thr"/>
    <property type="match status" value="1"/>
</dbReference>
<evidence type="ECO:0000256" key="5">
    <source>
        <dbReference type="ARBA" id="ARBA00022777"/>
    </source>
</evidence>
<name>A0A1X0P6B9_9TRYP</name>
<evidence type="ECO:0000256" key="2">
    <source>
        <dbReference type="ARBA" id="ARBA00022527"/>
    </source>
</evidence>
<keyword evidence="4" id="KW-0547">Nucleotide-binding</keyword>
<reference evidence="11 12" key="1">
    <citation type="submission" date="2017-03" db="EMBL/GenBank/DDBJ databases">
        <title>An alternative strategy for trypanosome survival in the mammalian bloodstream revealed through genome and transcriptome analysis of the ubiquitous bovine parasite Trypanosoma (Megatrypanum) theileri.</title>
        <authorList>
            <person name="Kelly S."/>
            <person name="Ivens A."/>
            <person name="Mott A."/>
            <person name="O'Neill E."/>
            <person name="Emms D."/>
            <person name="Macleod O."/>
            <person name="Voorheis P."/>
            <person name="Matthews J."/>
            <person name="Matthews K."/>
            <person name="Carrington M."/>
        </authorList>
    </citation>
    <scope>NUCLEOTIDE SEQUENCE [LARGE SCALE GENOMIC DNA]</scope>
    <source>
        <strain evidence="11">Edinburgh</strain>
    </source>
</reference>
<evidence type="ECO:0000256" key="7">
    <source>
        <dbReference type="ARBA" id="ARBA00047899"/>
    </source>
</evidence>
<gene>
    <name evidence="11" type="ORF">TM35_000043970</name>
</gene>
<feature type="domain" description="Protein kinase" evidence="10">
    <location>
        <begin position="9"/>
        <end position="349"/>
    </location>
</feature>
<dbReference type="SMART" id="SM00220">
    <property type="entry name" value="S_TKc"/>
    <property type="match status" value="1"/>
</dbReference>
<dbReference type="GO" id="GO:0005524">
    <property type="term" value="F:ATP binding"/>
    <property type="evidence" value="ECO:0007669"/>
    <property type="project" value="UniProtKB-KW"/>
</dbReference>
<dbReference type="GeneID" id="39982371"/>
<dbReference type="Pfam" id="PF00069">
    <property type="entry name" value="Pkinase"/>
    <property type="match status" value="1"/>
</dbReference>
<dbReference type="InterPro" id="IPR001245">
    <property type="entry name" value="Ser-Thr/Tyr_kinase_cat_dom"/>
</dbReference>
<organism evidence="11 12">
    <name type="scientific">Trypanosoma theileri</name>
    <dbReference type="NCBI Taxonomy" id="67003"/>
    <lineage>
        <taxon>Eukaryota</taxon>
        <taxon>Discoba</taxon>
        <taxon>Euglenozoa</taxon>
        <taxon>Kinetoplastea</taxon>
        <taxon>Metakinetoplastina</taxon>
        <taxon>Trypanosomatida</taxon>
        <taxon>Trypanosomatidae</taxon>
        <taxon>Trypanosoma</taxon>
    </lineage>
</organism>
<dbReference type="PROSITE" id="PS00108">
    <property type="entry name" value="PROTEIN_KINASE_ST"/>
    <property type="match status" value="1"/>
</dbReference>
<evidence type="ECO:0000256" key="4">
    <source>
        <dbReference type="ARBA" id="ARBA00022741"/>
    </source>
</evidence>
<dbReference type="OrthoDB" id="10252354at2759"/>
<keyword evidence="6" id="KW-0067">ATP-binding</keyword>
<evidence type="ECO:0000259" key="10">
    <source>
        <dbReference type="PROSITE" id="PS50011"/>
    </source>
</evidence>
<dbReference type="GO" id="GO:0005737">
    <property type="term" value="C:cytoplasm"/>
    <property type="evidence" value="ECO:0007669"/>
    <property type="project" value="TreeGrafter"/>
</dbReference>
<comment type="catalytic activity">
    <reaction evidence="7">
        <text>L-threonyl-[protein] + ATP = O-phospho-L-threonyl-[protein] + ADP + H(+)</text>
        <dbReference type="Rhea" id="RHEA:46608"/>
        <dbReference type="Rhea" id="RHEA-COMP:11060"/>
        <dbReference type="Rhea" id="RHEA-COMP:11605"/>
        <dbReference type="ChEBI" id="CHEBI:15378"/>
        <dbReference type="ChEBI" id="CHEBI:30013"/>
        <dbReference type="ChEBI" id="CHEBI:30616"/>
        <dbReference type="ChEBI" id="CHEBI:61977"/>
        <dbReference type="ChEBI" id="CHEBI:456216"/>
        <dbReference type="EC" id="2.7.11.1"/>
    </reaction>
</comment>
<proteinExistence type="inferred from homology"/>
<dbReference type="STRING" id="67003.A0A1X0P6B9"/>
<dbReference type="PANTHER" id="PTHR48012:SF10">
    <property type="entry name" value="FI20177P1"/>
    <property type="match status" value="1"/>
</dbReference>
<keyword evidence="5 11" id="KW-0418">Kinase</keyword>
<dbReference type="VEuPathDB" id="TriTrypDB:TM35_000043970"/>
<evidence type="ECO:0000256" key="6">
    <source>
        <dbReference type="ARBA" id="ARBA00022840"/>
    </source>
</evidence>
<evidence type="ECO:0000313" key="12">
    <source>
        <dbReference type="Proteomes" id="UP000192257"/>
    </source>
</evidence>
<dbReference type="AlphaFoldDB" id="A0A1X0P6B9"/>
<keyword evidence="2" id="KW-0723">Serine/threonine-protein kinase</keyword>
<comment type="similarity">
    <text evidence="1">Belongs to the protein kinase superfamily. STE Ser/Thr protein kinase family. STE20 subfamily.</text>
</comment>
<dbReference type="PANTHER" id="PTHR48012">
    <property type="entry name" value="STERILE20-LIKE KINASE, ISOFORM B-RELATED"/>
    <property type="match status" value="1"/>
</dbReference>
<dbReference type="PROSITE" id="PS50011">
    <property type="entry name" value="PROTEIN_KINASE_DOM"/>
    <property type="match status" value="1"/>
</dbReference>
<sequence length="698" mass="77669">MDDGTGHLLRPHSIIGMGAYGTVFKAFRLPKTYSDSEEMWRHHAKAVAVKQTILTEVADDITVVLKEVSYLSNLQHHNIVSYYTAFTSHSKSTTPVRATQPPVQKKQKQKQQQQQHKQSSTTKSTQENVNKPSISFAEGPSLCIVEELVEGASVAKVLKMIFAGQIPKPMTEGEIAAVLYDVLEALLYIHNECRLVHRDIKPLNMLLDRNSRSVKLCDFGTCADMSQQAGRYTVIGTIGWIAPEVLDSGMMDHRSGRITSHSFPSDIWSLGVSALEMARPTTRKQALAEYIKDLSAVSCSVQPHVETVRKSFLNEKLPSGDLRDFIACCLRKDPLIRPTVKQLLLHPFIVGNNVANTSERQAKISSILTAVSLASKANANTEEKMNDEGIILPQYASSTLSKNRCMEAIAAIKRDFFAAQASLLEKTRTAHYSWCLPASLTNMLSSNDYRFMPTFSRPQGLGQVPSSSVSSSQTRGSIQLKPLFDSVVLPATEESRGIVLNIMRKYRKLGGAQTADGWTDIDRRSDACYALDELACQNLKLENFMMLYDDLLRTFKAACVSMPDFAMDFMSSFMQSLTSSEDNVQTLQRFIAYIHQLQKDDLMHTHHGQIEPTDSKTTIPKNPSVLSRATHNTMAFAAAEDWLRFPRMPQSAGTIDTTNSGDDTGTDSIRQQTPLVNPSAYLFNKWLKGKQSRSMDSS</sequence>
<feature type="region of interest" description="Disordered" evidence="9">
    <location>
        <begin position="649"/>
        <end position="674"/>
    </location>
</feature>
<dbReference type="InterPro" id="IPR050629">
    <property type="entry name" value="STE20/SPS1-PAK"/>
</dbReference>
<evidence type="ECO:0000256" key="1">
    <source>
        <dbReference type="ARBA" id="ARBA00008874"/>
    </source>
</evidence>
<keyword evidence="12" id="KW-1185">Reference proteome</keyword>